<dbReference type="EMBL" id="MU150238">
    <property type="protein sequence ID" value="KAF9467096.1"/>
    <property type="molecule type" value="Genomic_DNA"/>
</dbReference>
<keyword evidence="1" id="KW-0472">Membrane</keyword>
<proteinExistence type="predicted"/>
<comment type="caution">
    <text evidence="2">The sequence shown here is derived from an EMBL/GenBank/DDBJ whole genome shotgun (WGS) entry which is preliminary data.</text>
</comment>
<dbReference type="Proteomes" id="UP000807353">
    <property type="component" value="Unassembled WGS sequence"/>
</dbReference>
<evidence type="ECO:0000256" key="1">
    <source>
        <dbReference type="SAM" id="Phobius"/>
    </source>
</evidence>
<keyword evidence="1" id="KW-0812">Transmembrane</keyword>
<keyword evidence="3" id="KW-1185">Reference proteome</keyword>
<accession>A0A9P5YEL7</accession>
<evidence type="ECO:0000313" key="2">
    <source>
        <dbReference type="EMBL" id="KAF9467096.1"/>
    </source>
</evidence>
<dbReference type="OrthoDB" id="2644397at2759"/>
<dbReference type="AlphaFoldDB" id="A0A9P5YEL7"/>
<protein>
    <submittedName>
        <fullName evidence="2">Uncharacterized protein</fullName>
    </submittedName>
</protein>
<evidence type="ECO:0000313" key="3">
    <source>
        <dbReference type="Proteomes" id="UP000807353"/>
    </source>
</evidence>
<keyword evidence="1" id="KW-1133">Transmembrane helix</keyword>
<feature type="transmembrane region" description="Helical" evidence="1">
    <location>
        <begin position="477"/>
        <end position="498"/>
    </location>
</feature>
<name>A0A9P5YEL7_9AGAR</name>
<gene>
    <name evidence="2" type="ORF">BDZ94DRAFT_1305592</name>
</gene>
<organism evidence="2 3">
    <name type="scientific">Collybia nuda</name>
    <dbReference type="NCBI Taxonomy" id="64659"/>
    <lineage>
        <taxon>Eukaryota</taxon>
        <taxon>Fungi</taxon>
        <taxon>Dikarya</taxon>
        <taxon>Basidiomycota</taxon>
        <taxon>Agaricomycotina</taxon>
        <taxon>Agaricomycetes</taxon>
        <taxon>Agaricomycetidae</taxon>
        <taxon>Agaricales</taxon>
        <taxon>Tricholomatineae</taxon>
        <taxon>Clitocybaceae</taxon>
        <taxon>Collybia</taxon>
    </lineage>
</organism>
<reference evidence="2" key="1">
    <citation type="submission" date="2020-11" db="EMBL/GenBank/DDBJ databases">
        <authorList>
            <consortium name="DOE Joint Genome Institute"/>
            <person name="Ahrendt S."/>
            <person name="Riley R."/>
            <person name="Andreopoulos W."/>
            <person name="Labutti K."/>
            <person name="Pangilinan J."/>
            <person name="Ruiz-Duenas F.J."/>
            <person name="Barrasa J.M."/>
            <person name="Sanchez-Garcia M."/>
            <person name="Camarero S."/>
            <person name="Miyauchi S."/>
            <person name="Serrano A."/>
            <person name="Linde D."/>
            <person name="Babiker R."/>
            <person name="Drula E."/>
            <person name="Ayuso-Fernandez I."/>
            <person name="Pacheco R."/>
            <person name="Padilla G."/>
            <person name="Ferreira P."/>
            <person name="Barriuso J."/>
            <person name="Kellner H."/>
            <person name="Castanera R."/>
            <person name="Alfaro M."/>
            <person name="Ramirez L."/>
            <person name="Pisabarro A.G."/>
            <person name="Kuo A."/>
            <person name="Tritt A."/>
            <person name="Lipzen A."/>
            <person name="He G."/>
            <person name="Yan M."/>
            <person name="Ng V."/>
            <person name="Cullen D."/>
            <person name="Martin F."/>
            <person name="Rosso M.-N."/>
            <person name="Henrissat B."/>
            <person name="Hibbett D."/>
            <person name="Martinez A.T."/>
            <person name="Grigoriev I.V."/>
        </authorList>
    </citation>
    <scope>NUCLEOTIDE SEQUENCE</scope>
    <source>
        <strain evidence="2">CBS 247.69</strain>
    </source>
</reference>
<sequence>MTSPDHPVDLPLLNKDYQDPYSSSHLTSTNTSFETFIYLTLLVYLTQQLSLRRNLSAKQTLTATHDNSTAWTGLGSALASLWSQTTIPASVGAVTAITLYLICTATLKVSTPSWFTVVSFQTNITTCIQTDIGSPFFTFPDDWSFAAKSSALPYISQLPTTSLLGNTLFDVLSDNNGTGAVTVNTTTFNVICGELPWVGERAQVYPNDTVKLDQIAKDNDDVRWVLSVPVPNTEGGLFDDYVGYLSTMAPNTLQIISFPYLARNENYALGGPNIIIISSTPIRDSTGSGKSVFPLEVPMSIASPLHKLQAIGCTLSITNQTGFVDSQSKKLLIPPVRKTESTWLPWKPLKDTGSWLINAWPEILTTGLPSSRATTGEVYLQYYDLSGFVPPFLSVTEAAIMVDVGYLPKNQSSMEDIDHNPILVRLHDLENALENVTAALFWSASHLGESELEKPQNRTGAAIIQQPIFASHLKLNGLPIITGLCTSIILLLLAIRLVGIKEHDLKPPVERVGMLHMFWLSGIGSVAQERIARVEEPTTQSLREAGMFKMRISDGGVCIVEDVGSLAKRE</sequence>